<organism evidence="3 4">
    <name type="scientific">Kyrpidia spormannii</name>
    <dbReference type="NCBI Taxonomy" id="2055160"/>
    <lineage>
        <taxon>Bacteria</taxon>
        <taxon>Bacillati</taxon>
        <taxon>Bacillota</taxon>
        <taxon>Bacilli</taxon>
        <taxon>Bacillales</taxon>
        <taxon>Alicyclobacillaceae</taxon>
        <taxon>Kyrpidia</taxon>
    </lineage>
</organism>
<keyword evidence="4" id="KW-1185">Reference proteome</keyword>
<proteinExistence type="predicted"/>
<name>A0A2K8N829_9BACL</name>
<sequence>MRVRWSEVVGRKIIDTADGRCLGDLADVDLILDDDGRVIALRVRVQGRWGRKRSYVDIPWQAVQHIGADVCLLDRRRIRSGEHRDPNQPLNDPRMDENQGGFTGAQPDA</sequence>
<protein>
    <recommendedName>
        <fullName evidence="2">PRC-barrel domain-containing protein</fullName>
    </recommendedName>
</protein>
<dbReference type="EMBL" id="CP024955">
    <property type="protein sequence ID" value="ATY84977.1"/>
    <property type="molecule type" value="Genomic_DNA"/>
</dbReference>
<feature type="region of interest" description="Disordered" evidence="1">
    <location>
        <begin position="81"/>
        <end position="109"/>
    </location>
</feature>
<accession>A0A2K8N829</accession>
<dbReference type="InterPro" id="IPR011033">
    <property type="entry name" value="PRC_barrel-like_sf"/>
</dbReference>
<dbReference type="Gene3D" id="2.30.30.240">
    <property type="entry name" value="PRC-barrel domain"/>
    <property type="match status" value="1"/>
</dbReference>
<dbReference type="InterPro" id="IPR014238">
    <property type="entry name" value="Spore_YlmC/YmxH"/>
</dbReference>
<dbReference type="AlphaFoldDB" id="A0A2K8N829"/>
<gene>
    <name evidence="3" type="ORF">CVV65_08615</name>
</gene>
<dbReference type="KEGG" id="kyr:CVV65_08615"/>
<dbReference type="SUPFAM" id="SSF50346">
    <property type="entry name" value="PRC-barrel domain"/>
    <property type="match status" value="1"/>
</dbReference>
<dbReference type="Proteomes" id="UP000231932">
    <property type="component" value="Chromosome"/>
</dbReference>
<dbReference type="Pfam" id="PF05239">
    <property type="entry name" value="PRC"/>
    <property type="match status" value="1"/>
</dbReference>
<feature type="domain" description="PRC-barrel" evidence="2">
    <location>
        <begin position="3"/>
        <end position="74"/>
    </location>
</feature>
<reference evidence="4" key="1">
    <citation type="submission" date="2017-11" db="EMBL/GenBank/DDBJ databases">
        <title>Complete Genome Sequence of Kyrpidia sp. Strain EA-1, a thermophilic, hydrogen-oxidizing Bacterium, isolated from the Azores.</title>
        <authorList>
            <person name="Reiner J.E."/>
            <person name="Lapp C.J."/>
            <person name="Bunk B."/>
            <person name="Gescher J."/>
        </authorList>
    </citation>
    <scope>NUCLEOTIDE SEQUENCE [LARGE SCALE GENOMIC DNA]</scope>
    <source>
        <strain evidence="4">EA-1</strain>
    </source>
</reference>
<evidence type="ECO:0000313" key="3">
    <source>
        <dbReference type="EMBL" id="ATY84977.1"/>
    </source>
</evidence>
<evidence type="ECO:0000256" key="1">
    <source>
        <dbReference type="SAM" id="MobiDB-lite"/>
    </source>
</evidence>
<evidence type="ECO:0000259" key="2">
    <source>
        <dbReference type="Pfam" id="PF05239"/>
    </source>
</evidence>
<evidence type="ECO:0000313" key="4">
    <source>
        <dbReference type="Proteomes" id="UP000231932"/>
    </source>
</evidence>
<dbReference type="NCBIfam" id="TIGR02888">
    <property type="entry name" value="spore_YlmC_YmxH"/>
    <property type="match status" value="1"/>
</dbReference>
<dbReference type="InterPro" id="IPR027275">
    <property type="entry name" value="PRC-brl_dom"/>
</dbReference>